<dbReference type="InterPro" id="IPR001077">
    <property type="entry name" value="COMT_C"/>
</dbReference>
<comment type="caution">
    <text evidence="7">The sequence shown here is derived from an EMBL/GenBank/DDBJ whole genome shotgun (WGS) entry which is preliminary data.</text>
</comment>
<dbReference type="InterPro" id="IPR036388">
    <property type="entry name" value="WH-like_DNA-bd_sf"/>
</dbReference>
<evidence type="ECO:0000259" key="5">
    <source>
        <dbReference type="Pfam" id="PF00891"/>
    </source>
</evidence>
<dbReference type="GO" id="GO:0008171">
    <property type="term" value="F:O-methyltransferase activity"/>
    <property type="evidence" value="ECO:0007669"/>
    <property type="project" value="InterPro"/>
</dbReference>
<sequence>MTNDRSRRSPADTVRELTEAMKASSIVLALVRVGVADAVDDEPVTAAALAEKVGADADALFRLLRASSSLGLFEHVGGGKFVHTPMSRAMRQDAPGNLSSLLSTSMDWGWTLWGLLGDNVMTGRCAFESHFGMDLFSYFDQHPEVQSLCYGGVTTWAQMFHARIAETMDLGDAHVIADVGGGNGALLRTVLERNPHLSGILFETPITLRTVVPELADGPLADRCSLVAGDFQQAVTCAADVYTIKMALHMWSDDVCVSVLRNCVEAARPGARVIVLERLMTDQPTPEVAYMDLHMMLVSGGRERTREEWAALFERSGLRLSAVTDTSTPFWMIEGVVVG</sequence>
<dbReference type="PANTHER" id="PTHR43712:SF2">
    <property type="entry name" value="O-METHYLTRANSFERASE CICE"/>
    <property type="match status" value="1"/>
</dbReference>
<name>A0A9W6VRC4_9ACTN</name>
<dbReference type="GO" id="GO:0032259">
    <property type="term" value="P:methylation"/>
    <property type="evidence" value="ECO:0007669"/>
    <property type="project" value="UniProtKB-KW"/>
</dbReference>
<feature type="domain" description="O-methyltransferase C-terminal" evidence="5">
    <location>
        <begin position="113"/>
        <end position="318"/>
    </location>
</feature>
<accession>A0A9W6VRC4</accession>
<protein>
    <submittedName>
        <fullName evidence="7">O-methyltransferase</fullName>
    </submittedName>
</protein>
<dbReference type="RefSeq" id="WP_285622590.1">
    <property type="nucleotide sequence ID" value="NZ_BSTJ01000004.1"/>
</dbReference>
<evidence type="ECO:0000259" key="6">
    <source>
        <dbReference type="Pfam" id="PF08100"/>
    </source>
</evidence>
<dbReference type="Pfam" id="PF00891">
    <property type="entry name" value="Methyltransf_2"/>
    <property type="match status" value="1"/>
</dbReference>
<dbReference type="SUPFAM" id="SSF46785">
    <property type="entry name" value="Winged helix' DNA-binding domain"/>
    <property type="match status" value="1"/>
</dbReference>
<reference evidence="7" key="1">
    <citation type="submission" date="2023-03" db="EMBL/GenBank/DDBJ databases">
        <title>Actinoallomurus iriomotensis NBRC 103681.</title>
        <authorList>
            <person name="Ichikawa N."/>
            <person name="Sato H."/>
            <person name="Tonouchi N."/>
        </authorList>
    </citation>
    <scope>NUCLEOTIDE SEQUENCE</scope>
    <source>
        <strain evidence="7">NBRC 103681</strain>
    </source>
</reference>
<dbReference type="Gene3D" id="1.10.287.1350">
    <property type="match status" value="1"/>
</dbReference>
<dbReference type="InterPro" id="IPR016461">
    <property type="entry name" value="COMT-like"/>
</dbReference>
<evidence type="ECO:0000313" key="7">
    <source>
        <dbReference type="EMBL" id="GLY75486.1"/>
    </source>
</evidence>
<dbReference type="AlphaFoldDB" id="A0A9W6VRC4"/>
<evidence type="ECO:0000313" key="8">
    <source>
        <dbReference type="Proteomes" id="UP001165135"/>
    </source>
</evidence>
<dbReference type="PANTHER" id="PTHR43712">
    <property type="entry name" value="PUTATIVE (AFU_ORTHOLOGUE AFUA_4G14580)-RELATED"/>
    <property type="match status" value="1"/>
</dbReference>
<dbReference type="PIRSF" id="PIRSF005739">
    <property type="entry name" value="O-mtase"/>
    <property type="match status" value="1"/>
</dbReference>
<gene>
    <name evidence="7" type="ORF">Airi01_037530</name>
</gene>
<dbReference type="Gene3D" id="3.40.50.150">
    <property type="entry name" value="Vaccinia Virus protein VP39"/>
    <property type="match status" value="1"/>
</dbReference>
<organism evidence="7 8">
    <name type="scientific">Actinoallomurus iriomotensis</name>
    <dbReference type="NCBI Taxonomy" id="478107"/>
    <lineage>
        <taxon>Bacteria</taxon>
        <taxon>Bacillati</taxon>
        <taxon>Actinomycetota</taxon>
        <taxon>Actinomycetes</taxon>
        <taxon>Streptosporangiales</taxon>
        <taxon>Thermomonosporaceae</taxon>
        <taxon>Actinoallomurus</taxon>
    </lineage>
</organism>
<keyword evidence="2" id="KW-0808">Transferase</keyword>
<evidence type="ECO:0000256" key="3">
    <source>
        <dbReference type="ARBA" id="ARBA00022691"/>
    </source>
</evidence>
<evidence type="ECO:0000256" key="1">
    <source>
        <dbReference type="ARBA" id="ARBA00022603"/>
    </source>
</evidence>
<dbReference type="PROSITE" id="PS51683">
    <property type="entry name" value="SAM_OMT_II"/>
    <property type="match status" value="1"/>
</dbReference>
<dbReference type="InterPro" id="IPR012967">
    <property type="entry name" value="COMT_dimerisation"/>
</dbReference>
<dbReference type="Pfam" id="PF08100">
    <property type="entry name" value="Dimerisation"/>
    <property type="match status" value="1"/>
</dbReference>
<evidence type="ECO:0000256" key="4">
    <source>
        <dbReference type="PIRSR" id="PIRSR005739-1"/>
    </source>
</evidence>
<feature type="active site" description="Proton acceptor" evidence="4">
    <location>
        <position position="249"/>
    </location>
</feature>
<evidence type="ECO:0000256" key="2">
    <source>
        <dbReference type="ARBA" id="ARBA00022679"/>
    </source>
</evidence>
<dbReference type="EMBL" id="BSTJ01000004">
    <property type="protein sequence ID" value="GLY75486.1"/>
    <property type="molecule type" value="Genomic_DNA"/>
</dbReference>
<dbReference type="InterPro" id="IPR029063">
    <property type="entry name" value="SAM-dependent_MTases_sf"/>
</dbReference>
<dbReference type="InterPro" id="IPR036390">
    <property type="entry name" value="WH_DNA-bd_sf"/>
</dbReference>
<dbReference type="GO" id="GO:0046983">
    <property type="term" value="F:protein dimerization activity"/>
    <property type="evidence" value="ECO:0007669"/>
    <property type="project" value="InterPro"/>
</dbReference>
<keyword evidence="1" id="KW-0489">Methyltransferase</keyword>
<feature type="domain" description="O-methyltransferase dimerisation" evidence="6">
    <location>
        <begin position="16"/>
        <end position="90"/>
    </location>
</feature>
<dbReference type="Gene3D" id="1.10.10.10">
    <property type="entry name" value="Winged helix-like DNA-binding domain superfamily/Winged helix DNA-binding domain"/>
    <property type="match status" value="1"/>
</dbReference>
<dbReference type="Proteomes" id="UP001165135">
    <property type="component" value="Unassembled WGS sequence"/>
</dbReference>
<proteinExistence type="predicted"/>
<dbReference type="SUPFAM" id="SSF53335">
    <property type="entry name" value="S-adenosyl-L-methionine-dependent methyltransferases"/>
    <property type="match status" value="1"/>
</dbReference>
<keyword evidence="3" id="KW-0949">S-adenosyl-L-methionine</keyword>